<protein>
    <recommendedName>
        <fullName evidence="4">DUF4157 domain-containing protein</fullName>
    </recommendedName>
</protein>
<accession>A0ABQ3ZQN3</accession>
<dbReference type="Proteomes" id="UP000603200">
    <property type="component" value="Unassembled WGS sequence"/>
</dbReference>
<evidence type="ECO:0000313" key="2">
    <source>
        <dbReference type="EMBL" id="GIE20891.1"/>
    </source>
</evidence>
<evidence type="ECO:0000256" key="1">
    <source>
        <dbReference type="SAM" id="MobiDB-lite"/>
    </source>
</evidence>
<dbReference type="RefSeq" id="WP_203838041.1">
    <property type="nucleotide sequence ID" value="NZ_BAAATV010000010.1"/>
</dbReference>
<dbReference type="EMBL" id="BOMN01000048">
    <property type="protein sequence ID" value="GIE20891.1"/>
    <property type="molecule type" value="Genomic_DNA"/>
</dbReference>
<gene>
    <name evidence="2" type="ORF">Ahu01nite_039930</name>
</gene>
<keyword evidence="3" id="KW-1185">Reference proteome</keyword>
<sequence length="151" mass="16601">MKRNAVNGTTAVGLAVAVLGGAKLRRGRDGILVAEGYRRRVPPATCFTVGSVIITRRSADWLLHEDRAGLFDHERAHARQYALLGPLFWPAYWVACGYSWALTGCYGTRNVFERRAGLARGGYAERPLRPRFTRSPATGSRSRDAGSPSPR</sequence>
<comment type="caution">
    <text evidence="2">The sequence shown here is derived from an EMBL/GenBank/DDBJ whole genome shotgun (WGS) entry which is preliminary data.</text>
</comment>
<feature type="region of interest" description="Disordered" evidence="1">
    <location>
        <begin position="128"/>
        <end position="151"/>
    </location>
</feature>
<name>A0ABQ3ZQN3_9ACTN</name>
<reference evidence="2 3" key="1">
    <citation type="submission" date="2021-01" db="EMBL/GenBank/DDBJ databases">
        <title>Whole genome shotgun sequence of Actinoplanes humidus NBRC 14915.</title>
        <authorList>
            <person name="Komaki H."/>
            <person name="Tamura T."/>
        </authorList>
    </citation>
    <scope>NUCLEOTIDE SEQUENCE [LARGE SCALE GENOMIC DNA]</scope>
    <source>
        <strain evidence="2 3">NBRC 14915</strain>
    </source>
</reference>
<evidence type="ECO:0000313" key="3">
    <source>
        <dbReference type="Proteomes" id="UP000603200"/>
    </source>
</evidence>
<organism evidence="2 3">
    <name type="scientific">Winogradskya humida</name>
    <dbReference type="NCBI Taxonomy" id="113566"/>
    <lineage>
        <taxon>Bacteria</taxon>
        <taxon>Bacillati</taxon>
        <taxon>Actinomycetota</taxon>
        <taxon>Actinomycetes</taxon>
        <taxon>Micromonosporales</taxon>
        <taxon>Micromonosporaceae</taxon>
        <taxon>Winogradskya</taxon>
    </lineage>
</organism>
<proteinExistence type="predicted"/>
<evidence type="ECO:0008006" key="4">
    <source>
        <dbReference type="Google" id="ProtNLM"/>
    </source>
</evidence>